<dbReference type="AlphaFoldDB" id="A0A074XMK8"/>
<evidence type="ECO:0000313" key="2">
    <source>
        <dbReference type="Proteomes" id="UP000027730"/>
    </source>
</evidence>
<organism evidence="1 2">
    <name type="scientific">Aureobasidium namibiae CBS 147.97</name>
    <dbReference type="NCBI Taxonomy" id="1043004"/>
    <lineage>
        <taxon>Eukaryota</taxon>
        <taxon>Fungi</taxon>
        <taxon>Dikarya</taxon>
        <taxon>Ascomycota</taxon>
        <taxon>Pezizomycotina</taxon>
        <taxon>Dothideomycetes</taxon>
        <taxon>Dothideomycetidae</taxon>
        <taxon>Dothideales</taxon>
        <taxon>Saccotheciaceae</taxon>
        <taxon>Aureobasidium</taxon>
    </lineage>
</organism>
<dbReference type="RefSeq" id="XP_013430258.1">
    <property type="nucleotide sequence ID" value="XM_013574804.1"/>
</dbReference>
<dbReference type="Proteomes" id="UP000027730">
    <property type="component" value="Unassembled WGS sequence"/>
</dbReference>
<dbReference type="EMBL" id="KL584704">
    <property type="protein sequence ID" value="KEQ75806.1"/>
    <property type="molecule type" value="Genomic_DNA"/>
</dbReference>
<accession>A0A074XMK8</accession>
<keyword evidence="2" id="KW-1185">Reference proteome</keyword>
<evidence type="ECO:0000313" key="1">
    <source>
        <dbReference type="EMBL" id="KEQ75806.1"/>
    </source>
</evidence>
<dbReference type="OrthoDB" id="3882806at2759"/>
<dbReference type="HOGENOM" id="CLU_729542_0_0_1"/>
<name>A0A074XMK8_9PEZI</name>
<sequence length="379" mass="44583">MSRRNMSASQTKPKSHIHKSGRFYRVHRYLGNKHKTRPSRISEHSKKYLTRIADDARYRYRSSAKMRLQHLRSALKILEPGAFARYVHLFGVDEPMQALLDQLYPEEEPVKKKKTKAKILKLIKKLPGDKKFKHLRNLAWKMSDDSKEERNTFNDWALTLLDDVWRPEFQRVINQHPFGDPKKKQLELMNRPLAKVPFSTKERKYVEGLLSLLMRTSESVARRPWPQKELCSFDDPHAQPDDEAKVNQVRKIRKGMERDEHCLDELRRRIEHAWPDHNKDLGVHRLSITDLIDRVRAVDEEVVGTPLLPSTACIKHIIKIVNRTYPLENRSSADKHCAMPSELKKEFRAHLHRMSLYDSWRATNPPDSERFSDVVTEAP</sequence>
<dbReference type="GeneID" id="25413126"/>
<gene>
    <name evidence="1" type="ORF">M436DRAFT_61118</name>
</gene>
<proteinExistence type="predicted"/>
<protein>
    <submittedName>
        <fullName evidence="1">Uncharacterized protein</fullName>
    </submittedName>
</protein>
<reference evidence="1 2" key="1">
    <citation type="journal article" date="2014" name="BMC Genomics">
        <title>Genome sequencing of four Aureobasidium pullulans varieties: biotechnological potential, stress tolerance, and description of new species.</title>
        <authorList>
            <person name="Gostin Ar C."/>
            <person name="Ohm R.A."/>
            <person name="Kogej T."/>
            <person name="Sonjak S."/>
            <person name="Turk M."/>
            <person name="Zajc J."/>
            <person name="Zalar P."/>
            <person name="Grube M."/>
            <person name="Sun H."/>
            <person name="Han J."/>
            <person name="Sharma A."/>
            <person name="Chiniquy J."/>
            <person name="Ngan C.Y."/>
            <person name="Lipzen A."/>
            <person name="Barry K."/>
            <person name="Grigoriev I.V."/>
            <person name="Gunde-Cimerman N."/>
        </authorList>
    </citation>
    <scope>NUCLEOTIDE SEQUENCE [LARGE SCALE GENOMIC DNA]</scope>
    <source>
        <strain evidence="1 2">CBS 147.97</strain>
    </source>
</reference>